<evidence type="ECO:0000256" key="5">
    <source>
        <dbReference type="SAM" id="Phobius"/>
    </source>
</evidence>
<keyword evidence="7" id="KW-0436">Ligase</keyword>
<dbReference type="GO" id="GO:0016874">
    <property type="term" value="F:ligase activity"/>
    <property type="evidence" value="ECO:0007669"/>
    <property type="project" value="UniProtKB-KW"/>
</dbReference>
<feature type="transmembrane region" description="Helical" evidence="5">
    <location>
        <begin position="179"/>
        <end position="196"/>
    </location>
</feature>
<accession>A0ABW3J578</accession>
<dbReference type="Pfam" id="PF04932">
    <property type="entry name" value="Wzy_C"/>
    <property type="match status" value="1"/>
</dbReference>
<gene>
    <name evidence="7" type="ORF">ACFQ2F_00485</name>
</gene>
<feature type="transmembrane region" description="Helical" evidence="5">
    <location>
        <begin position="380"/>
        <end position="398"/>
    </location>
</feature>
<feature type="transmembrane region" description="Helical" evidence="5">
    <location>
        <begin position="353"/>
        <end position="373"/>
    </location>
</feature>
<sequence length="428" mass="46146">MRSFGVWLAAALTPLIGIASFLCLVTPRITVVALALFALVILSLALLEGSRLRDLITPDLGFWLFVGTGVYLAINATWSEDLGRALNKAVLFILFALLSIGTVRAVLAWPEERARRAARGFVIGVALGSLYLFIEVISDQILVRGLFNLLPFTRPGDFKGMVVEDGVILSIRLAELNRGIALLLMSLWPVLLCVVGRRRGLQGWLIGGAVFAYATFIILASEHNTSQMAIVVTLVAFLAAYFFPRPSWLAVTAAWCLSFVVVVPLAITAYQADLHHAKWLPYSAQARIVLWSYTAHAVPDAPVLGIGGSSSRAMAAEPEAIAKAKAAKEEGKAYAWQAGPHAHNQYLQAWYELGLVGVVLVLASGAWVLWIIGRLPDAQLPYMVAHFAAFAALSASAWGMWQTWLMALPGLAAVYGAIAVAATRKPAA</sequence>
<feature type="transmembrane region" description="Helical" evidence="5">
    <location>
        <begin position="121"/>
        <end position="143"/>
    </location>
</feature>
<dbReference type="InterPro" id="IPR007016">
    <property type="entry name" value="O-antigen_ligase-rel_domated"/>
</dbReference>
<feature type="transmembrane region" description="Helical" evidence="5">
    <location>
        <begin position="60"/>
        <end position="78"/>
    </location>
</feature>
<feature type="transmembrane region" description="Helical" evidence="5">
    <location>
        <begin position="226"/>
        <end position="243"/>
    </location>
</feature>
<feature type="transmembrane region" description="Helical" evidence="5">
    <location>
        <begin position="404"/>
        <end position="423"/>
    </location>
</feature>
<feature type="transmembrane region" description="Helical" evidence="5">
    <location>
        <begin position="250"/>
        <end position="272"/>
    </location>
</feature>
<evidence type="ECO:0000313" key="8">
    <source>
        <dbReference type="Proteomes" id="UP001597102"/>
    </source>
</evidence>
<organism evidence="7 8">
    <name type="scientific">Methyloligella solikamskensis</name>
    <dbReference type="NCBI Taxonomy" id="1177756"/>
    <lineage>
        <taxon>Bacteria</taxon>
        <taxon>Pseudomonadati</taxon>
        <taxon>Pseudomonadota</taxon>
        <taxon>Alphaproteobacteria</taxon>
        <taxon>Hyphomicrobiales</taxon>
        <taxon>Hyphomicrobiaceae</taxon>
        <taxon>Methyloligella</taxon>
    </lineage>
</organism>
<name>A0ABW3J578_9HYPH</name>
<dbReference type="PANTHER" id="PTHR37422">
    <property type="entry name" value="TEICHURONIC ACID BIOSYNTHESIS PROTEIN TUAE"/>
    <property type="match status" value="1"/>
</dbReference>
<proteinExistence type="predicted"/>
<evidence type="ECO:0000259" key="6">
    <source>
        <dbReference type="Pfam" id="PF04932"/>
    </source>
</evidence>
<comment type="caution">
    <text evidence="7">The sequence shown here is derived from an EMBL/GenBank/DDBJ whole genome shotgun (WGS) entry which is preliminary data.</text>
</comment>
<dbReference type="EMBL" id="JBHTJO010000001">
    <property type="protein sequence ID" value="MFD0985572.1"/>
    <property type="molecule type" value="Genomic_DNA"/>
</dbReference>
<keyword evidence="4 5" id="KW-0472">Membrane</keyword>
<keyword evidence="2 5" id="KW-0812">Transmembrane</keyword>
<evidence type="ECO:0000256" key="4">
    <source>
        <dbReference type="ARBA" id="ARBA00023136"/>
    </source>
</evidence>
<evidence type="ECO:0000256" key="1">
    <source>
        <dbReference type="ARBA" id="ARBA00004141"/>
    </source>
</evidence>
<dbReference type="PANTHER" id="PTHR37422:SF13">
    <property type="entry name" value="LIPOPOLYSACCHARIDE BIOSYNTHESIS PROTEIN PA4999-RELATED"/>
    <property type="match status" value="1"/>
</dbReference>
<feature type="domain" description="O-antigen ligase-related" evidence="6">
    <location>
        <begin position="210"/>
        <end position="361"/>
    </location>
</feature>
<protein>
    <submittedName>
        <fullName evidence="7">O-antigen ligase family protein</fullName>
    </submittedName>
</protein>
<keyword evidence="3 5" id="KW-1133">Transmembrane helix</keyword>
<keyword evidence="8" id="KW-1185">Reference proteome</keyword>
<dbReference type="RefSeq" id="WP_379084105.1">
    <property type="nucleotide sequence ID" value="NZ_JBHTJO010000001.1"/>
</dbReference>
<feature type="transmembrane region" description="Helical" evidence="5">
    <location>
        <begin position="29"/>
        <end position="48"/>
    </location>
</feature>
<evidence type="ECO:0000256" key="3">
    <source>
        <dbReference type="ARBA" id="ARBA00022989"/>
    </source>
</evidence>
<reference evidence="8" key="1">
    <citation type="journal article" date="2019" name="Int. J. Syst. Evol. Microbiol.">
        <title>The Global Catalogue of Microorganisms (GCM) 10K type strain sequencing project: providing services to taxonomists for standard genome sequencing and annotation.</title>
        <authorList>
            <consortium name="The Broad Institute Genomics Platform"/>
            <consortium name="The Broad Institute Genome Sequencing Center for Infectious Disease"/>
            <person name="Wu L."/>
            <person name="Ma J."/>
        </authorList>
    </citation>
    <scope>NUCLEOTIDE SEQUENCE [LARGE SCALE GENOMIC DNA]</scope>
    <source>
        <strain evidence="8">CCUG 61697</strain>
    </source>
</reference>
<dbReference type="InterPro" id="IPR051533">
    <property type="entry name" value="WaaL-like"/>
</dbReference>
<dbReference type="Proteomes" id="UP001597102">
    <property type="component" value="Unassembled WGS sequence"/>
</dbReference>
<evidence type="ECO:0000256" key="2">
    <source>
        <dbReference type="ARBA" id="ARBA00022692"/>
    </source>
</evidence>
<evidence type="ECO:0000313" key="7">
    <source>
        <dbReference type="EMBL" id="MFD0985572.1"/>
    </source>
</evidence>
<feature type="transmembrane region" description="Helical" evidence="5">
    <location>
        <begin position="90"/>
        <end position="109"/>
    </location>
</feature>
<feature type="transmembrane region" description="Helical" evidence="5">
    <location>
        <begin position="203"/>
        <end position="220"/>
    </location>
</feature>
<comment type="subcellular location">
    <subcellularLocation>
        <location evidence="1">Membrane</location>
        <topology evidence="1">Multi-pass membrane protein</topology>
    </subcellularLocation>
</comment>